<evidence type="ECO:0000256" key="1">
    <source>
        <dbReference type="SAM" id="Phobius"/>
    </source>
</evidence>
<accession>A0A1Y3BX87</accession>
<gene>
    <name evidence="2" type="ORF">HannXRQ_Chr00c0509g0575351</name>
</gene>
<keyword evidence="1" id="KW-0472">Membrane</keyword>
<dbReference type="STRING" id="4232.A0A1Y3BX87"/>
<sequence length="101" mass="11301">MKSANEGYRIRSRGKKLSYRSRSWLFCRLIFNMLVSTTLVLYFLPSCLAVVGIWFTALGISTMASTLNGFNFNQSVVDSQGLLLTLGLISLTVLTWYGSYA</sequence>
<dbReference type="InParanoid" id="A0A1Y3BX87"/>
<feature type="transmembrane region" description="Helical" evidence="1">
    <location>
        <begin position="21"/>
        <end position="44"/>
    </location>
</feature>
<protein>
    <submittedName>
        <fullName evidence="2">Putative photosynthetic reaction centre, L/M</fullName>
    </submittedName>
</protein>
<reference evidence="2" key="1">
    <citation type="submission" date="2017-02" db="EMBL/GenBank/DDBJ databases">
        <title>Sunflower complete genome.</title>
        <authorList>
            <person name="Langlade N."/>
            <person name="Munos S."/>
        </authorList>
    </citation>
    <scope>NUCLEOTIDE SEQUENCE [LARGE SCALE GENOMIC DNA]</scope>
    <source>
        <tissue evidence="2">Leaves</tissue>
    </source>
</reference>
<feature type="transmembrane region" description="Helical" evidence="1">
    <location>
        <begin position="82"/>
        <end position="100"/>
    </location>
</feature>
<feature type="transmembrane region" description="Helical" evidence="1">
    <location>
        <begin position="50"/>
        <end position="70"/>
    </location>
</feature>
<keyword evidence="1" id="KW-0812">Transmembrane</keyword>
<dbReference type="AlphaFoldDB" id="A0A1Y3BX87"/>
<dbReference type="SUPFAM" id="SSF81483">
    <property type="entry name" value="Bacterial photosystem II reaction centre, L and M subunits"/>
    <property type="match status" value="1"/>
</dbReference>
<keyword evidence="1" id="KW-1133">Transmembrane helix</keyword>
<dbReference type="GO" id="GO:0009772">
    <property type="term" value="P:photosynthetic electron transport in photosystem II"/>
    <property type="evidence" value="ECO:0007669"/>
    <property type="project" value="InterPro"/>
</dbReference>
<organism evidence="2">
    <name type="scientific">Helianthus annuus</name>
    <name type="common">Common sunflower</name>
    <dbReference type="NCBI Taxonomy" id="4232"/>
    <lineage>
        <taxon>Eukaryota</taxon>
        <taxon>Viridiplantae</taxon>
        <taxon>Streptophyta</taxon>
        <taxon>Embryophyta</taxon>
        <taxon>Tracheophyta</taxon>
        <taxon>Spermatophyta</taxon>
        <taxon>Magnoliopsida</taxon>
        <taxon>eudicotyledons</taxon>
        <taxon>Gunneridae</taxon>
        <taxon>Pentapetalae</taxon>
        <taxon>asterids</taxon>
        <taxon>campanulids</taxon>
        <taxon>Asterales</taxon>
        <taxon>Asteraceae</taxon>
        <taxon>Asteroideae</taxon>
        <taxon>Heliantheae alliance</taxon>
        <taxon>Heliantheae</taxon>
        <taxon>Helianthus</taxon>
    </lineage>
</organism>
<dbReference type="InterPro" id="IPR036854">
    <property type="entry name" value="Photo_II_D1/D2_sf"/>
</dbReference>
<proteinExistence type="predicted"/>
<evidence type="ECO:0000313" key="2">
    <source>
        <dbReference type="EMBL" id="OTF84403.1"/>
    </source>
</evidence>
<name>A0A1Y3BX87_HELAN</name>
<dbReference type="EMBL" id="KZ113830">
    <property type="protein sequence ID" value="OTF84403.1"/>
    <property type="molecule type" value="Genomic_DNA"/>
</dbReference>